<proteinExistence type="predicted"/>
<sequence>PPAPPVTSTTLPCSPVSTRDGRCSATLCPQT</sequence>
<gene>
    <name evidence="2" type="ORF">METZ01_LOCUS402327</name>
</gene>
<name>A0A382VSM4_9ZZZZ</name>
<organism evidence="2">
    <name type="scientific">marine metagenome</name>
    <dbReference type="NCBI Taxonomy" id="408172"/>
    <lineage>
        <taxon>unclassified sequences</taxon>
        <taxon>metagenomes</taxon>
        <taxon>ecological metagenomes</taxon>
    </lineage>
</organism>
<feature type="non-terminal residue" evidence="2">
    <location>
        <position position="1"/>
    </location>
</feature>
<evidence type="ECO:0000313" key="2">
    <source>
        <dbReference type="EMBL" id="SVD49473.1"/>
    </source>
</evidence>
<protein>
    <submittedName>
        <fullName evidence="2">Uncharacterized protein</fullName>
    </submittedName>
</protein>
<reference evidence="2" key="1">
    <citation type="submission" date="2018-05" db="EMBL/GenBank/DDBJ databases">
        <authorList>
            <person name="Lanie J.A."/>
            <person name="Ng W.-L."/>
            <person name="Kazmierczak K.M."/>
            <person name="Andrzejewski T.M."/>
            <person name="Davidsen T.M."/>
            <person name="Wayne K.J."/>
            <person name="Tettelin H."/>
            <person name="Glass J.I."/>
            <person name="Rusch D."/>
            <person name="Podicherti R."/>
            <person name="Tsui H.-C.T."/>
            <person name="Winkler M.E."/>
        </authorList>
    </citation>
    <scope>NUCLEOTIDE SEQUENCE</scope>
</reference>
<evidence type="ECO:0000256" key="1">
    <source>
        <dbReference type="SAM" id="MobiDB-lite"/>
    </source>
</evidence>
<dbReference type="EMBL" id="UINC01154280">
    <property type="protein sequence ID" value="SVD49473.1"/>
    <property type="molecule type" value="Genomic_DNA"/>
</dbReference>
<feature type="compositionally biased region" description="Polar residues" evidence="1">
    <location>
        <begin position="1"/>
        <end position="17"/>
    </location>
</feature>
<dbReference type="AlphaFoldDB" id="A0A382VSM4"/>
<feature type="non-terminal residue" evidence="2">
    <location>
        <position position="31"/>
    </location>
</feature>
<accession>A0A382VSM4</accession>
<feature type="region of interest" description="Disordered" evidence="1">
    <location>
        <begin position="1"/>
        <end position="31"/>
    </location>
</feature>